<keyword evidence="1" id="KW-0472">Membrane</keyword>
<accession>A0A074Z5T8</accession>
<dbReference type="EMBL" id="KL597011">
    <property type="protein sequence ID" value="KER20898.1"/>
    <property type="molecule type" value="Genomic_DNA"/>
</dbReference>
<keyword evidence="1" id="KW-0812">Transmembrane</keyword>
<proteinExistence type="predicted"/>
<dbReference type="RefSeq" id="XP_009175354.1">
    <property type="nucleotide sequence ID" value="XM_009177090.1"/>
</dbReference>
<protein>
    <submittedName>
        <fullName evidence="2">Uncharacterized protein</fullName>
    </submittedName>
</protein>
<feature type="transmembrane region" description="Helical" evidence="1">
    <location>
        <begin position="12"/>
        <end position="33"/>
    </location>
</feature>
<evidence type="ECO:0000313" key="2">
    <source>
        <dbReference type="EMBL" id="KER20897.1"/>
    </source>
</evidence>
<dbReference type="AlphaFoldDB" id="A0A074Z5T8"/>
<keyword evidence="4" id="KW-1185">Reference proteome</keyword>
<sequence>MEQTSLSDNYCVIVTALLRMHGGSLFAFFILTANPLQKPEECRGNTFAYYMYFLLLKFGD</sequence>
<dbReference type="KEGG" id="ovi:T265_10646"/>
<reference evidence="2 4" key="1">
    <citation type="submission" date="2013-11" db="EMBL/GenBank/DDBJ databases">
        <title>Opisthorchis viverrini - life in the bile duct.</title>
        <authorList>
            <person name="Young N.D."/>
            <person name="Nagarajan N."/>
            <person name="Lin S.J."/>
            <person name="Korhonen P.K."/>
            <person name="Jex A.R."/>
            <person name="Hall R.S."/>
            <person name="Safavi-Hemami H."/>
            <person name="Kaewkong W."/>
            <person name="Bertrand D."/>
            <person name="Gao S."/>
            <person name="Seet Q."/>
            <person name="Wongkham S."/>
            <person name="Teh B.T."/>
            <person name="Wongkham C."/>
            <person name="Intapan P.M."/>
            <person name="Maleewong W."/>
            <person name="Yang X."/>
            <person name="Hu M."/>
            <person name="Wang Z."/>
            <person name="Hofmann A."/>
            <person name="Sternberg P.W."/>
            <person name="Tan P."/>
            <person name="Wang J."/>
            <person name="Gasser R.B."/>
        </authorList>
    </citation>
    <scope>NUCLEOTIDE SEQUENCE [LARGE SCALE GENOMIC DNA]</scope>
</reference>
<dbReference type="CTD" id="20324815"/>
<evidence type="ECO:0000313" key="3">
    <source>
        <dbReference type="EMBL" id="KER20898.1"/>
    </source>
</evidence>
<dbReference type="EMBL" id="KL597011">
    <property type="protein sequence ID" value="KER20897.1"/>
    <property type="molecule type" value="Genomic_DNA"/>
</dbReference>
<name>A0A074Z5T8_OPIVI</name>
<dbReference type="RefSeq" id="XP_009175353.1">
    <property type="nucleotide sequence ID" value="XM_009177089.1"/>
</dbReference>
<gene>
    <name evidence="2" type="ORF">T265_10646</name>
    <name evidence="3" type="ORF">T265_10647</name>
</gene>
<dbReference type="KEGG" id="ovi:T265_10647"/>
<dbReference type="GeneID" id="20324814"/>
<evidence type="ECO:0000313" key="4">
    <source>
        <dbReference type="Proteomes" id="UP000054324"/>
    </source>
</evidence>
<organism evidence="2 4">
    <name type="scientific">Opisthorchis viverrini</name>
    <name type="common">Southeast Asian liver fluke</name>
    <dbReference type="NCBI Taxonomy" id="6198"/>
    <lineage>
        <taxon>Eukaryota</taxon>
        <taxon>Metazoa</taxon>
        <taxon>Spiralia</taxon>
        <taxon>Lophotrochozoa</taxon>
        <taxon>Platyhelminthes</taxon>
        <taxon>Trematoda</taxon>
        <taxon>Digenea</taxon>
        <taxon>Opisthorchiida</taxon>
        <taxon>Opisthorchiata</taxon>
        <taxon>Opisthorchiidae</taxon>
        <taxon>Opisthorchis</taxon>
    </lineage>
</organism>
<evidence type="ECO:0000256" key="1">
    <source>
        <dbReference type="SAM" id="Phobius"/>
    </source>
</evidence>
<dbReference type="CTD" id="20324814"/>
<dbReference type="Proteomes" id="UP000054324">
    <property type="component" value="Unassembled WGS sequence"/>
</dbReference>
<keyword evidence="1" id="KW-1133">Transmembrane helix</keyword>
<dbReference type="GeneID" id="20324815"/>